<accession>A0A2I0WUP2</accession>
<keyword evidence="3" id="KW-1185">Reference proteome</keyword>
<evidence type="ECO:0000313" key="2">
    <source>
        <dbReference type="EMBL" id="PKU79382.1"/>
    </source>
</evidence>
<reference evidence="2 3" key="2">
    <citation type="journal article" date="2017" name="Nature">
        <title>The Apostasia genome and the evolution of orchids.</title>
        <authorList>
            <person name="Zhang G.Q."/>
            <person name="Liu K.W."/>
            <person name="Li Z."/>
            <person name="Lohaus R."/>
            <person name="Hsiao Y.Y."/>
            <person name="Niu S.C."/>
            <person name="Wang J.Y."/>
            <person name="Lin Y.C."/>
            <person name="Xu Q."/>
            <person name="Chen L.J."/>
            <person name="Yoshida K."/>
            <person name="Fujiwara S."/>
            <person name="Wang Z.W."/>
            <person name="Zhang Y.Q."/>
            <person name="Mitsuda N."/>
            <person name="Wang M."/>
            <person name="Liu G.H."/>
            <person name="Pecoraro L."/>
            <person name="Huang H.X."/>
            <person name="Xiao X.J."/>
            <person name="Lin M."/>
            <person name="Wu X.Y."/>
            <person name="Wu W.L."/>
            <person name="Chen Y.Y."/>
            <person name="Chang S.B."/>
            <person name="Sakamoto S."/>
            <person name="Ohme-Takagi M."/>
            <person name="Yagi M."/>
            <person name="Zeng S.J."/>
            <person name="Shen C.Y."/>
            <person name="Yeh C.M."/>
            <person name="Luo Y.B."/>
            <person name="Tsai W.C."/>
            <person name="Van de Peer Y."/>
            <person name="Liu Z.J."/>
        </authorList>
    </citation>
    <scope>NUCLEOTIDE SEQUENCE [LARGE SCALE GENOMIC DNA]</scope>
    <source>
        <tissue evidence="2">The whole plant</tissue>
    </source>
</reference>
<evidence type="ECO:0000313" key="3">
    <source>
        <dbReference type="Proteomes" id="UP000233837"/>
    </source>
</evidence>
<dbReference type="AlphaFoldDB" id="A0A2I0WUP2"/>
<feature type="region of interest" description="Disordered" evidence="1">
    <location>
        <begin position="89"/>
        <end position="108"/>
    </location>
</feature>
<dbReference type="EMBL" id="KZ502442">
    <property type="protein sequence ID" value="PKU79382.1"/>
    <property type="molecule type" value="Genomic_DNA"/>
</dbReference>
<reference evidence="2 3" key="1">
    <citation type="journal article" date="2016" name="Sci. Rep.">
        <title>The Dendrobium catenatum Lindl. genome sequence provides insights into polysaccharide synthase, floral development and adaptive evolution.</title>
        <authorList>
            <person name="Zhang G.Q."/>
            <person name="Xu Q."/>
            <person name="Bian C."/>
            <person name="Tsai W.C."/>
            <person name="Yeh C.M."/>
            <person name="Liu K.W."/>
            <person name="Yoshida K."/>
            <person name="Zhang L.S."/>
            <person name="Chang S.B."/>
            <person name="Chen F."/>
            <person name="Shi Y."/>
            <person name="Su Y.Y."/>
            <person name="Zhang Y.Q."/>
            <person name="Chen L.J."/>
            <person name="Yin Y."/>
            <person name="Lin M."/>
            <person name="Huang H."/>
            <person name="Deng H."/>
            <person name="Wang Z.W."/>
            <person name="Zhu S.L."/>
            <person name="Zhao X."/>
            <person name="Deng C."/>
            <person name="Niu S.C."/>
            <person name="Huang J."/>
            <person name="Wang M."/>
            <person name="Liu G.H."/>
            <person name="Yang H.J."/>
            <person name="Xiao X.J."/>
            <person name="Hsiao Y.Y."/>
            <person name="Wu W.L."/>
            <person name="Chen Y.Y."/>
            <person name="Mitsuda N."/>
            <person name="Ohme-Takagi M."/>
            <person name="Luo Y.B."/>
            <person name="Van de Peer Y."/>
            <person name="Liu Z.J."/>
        </authorList>
    </citation>
    <scope>NUCLEOTIDE SEQUENCE [LARGE SCALE GENOMIC DNA]</scope>
    <source>
        <tissue evidence="2">The whole plant</tissue>
    </source>
</reference>
<dbReference type="Proteomes" id="UP000233837">
    <property type="component" value="Unassembled WGS sequence"/>
</dbReference>
<feature type="region of interest" description="Disordered" evidence="1">
    <location>
        <begin position="55"/>
        <end position="80"/>
    </location>
</feature>
<name>A0A2I0WUP2_9ASPA</name>
<feature type="compositionally biased region" description="Basic and acidic residues" evidence="1">
    <location>
        <begin position="55"/>
        <end position="64"/>
    </location>
</feature>
<proteinExistence type="predicted"/>
<protein>
    <submittedName>
        <fullName evidence="2">Uncharacterized protein</fullName>
    </submittedName>
</protein>
<gene>
    <name evidence="2" type="ORF">MA16_Dca000727</name>
</gene>
<sequence>MMLRHSNPQRYGVETYGAAAPNLERCGALLYVISLEKLSSTRVLGYTAPGSTRVHNIDDSDSKRSGCRRAATARSRQWHRGTRATKRLNPNLCGPCRVGTRATKPKRA</sequence>
<organism evidence="2 3">
    <name type="scientific">Dendrobium catenatum</name>
    <dbReference type="NCBI Taxonomy" id="906689"/>
    <lineage>
        <taxon>Eukaryota</taxon>
        <taxon>Viridiplantae</taxon>
        <taxon>Streptophyta</taxon>
        <taxon>Embryophyta</taxon>
        <taxon>Tracheophyta</taxon>
        <taxon>Spermatophyta</taxon>
        <taxon>Magnoliopsida</taxon>
        <taxon>Liliopsida</taxon>
        <taxon>Asparagales</taxon>
        <taxon>Orchidaceae</taxon>
        <taxon>Epidendroideae</taxon>
        <taxon>Malaxideae</taxon>
        <taxon>Dendrobiinae</taxon>
        <taxon>Dendrobium</taxon>
    </lineage>
</organism>
<evidence type="ECO:0000256" key="1">
    <source>
        <dbReference type="SAM" id="MobiDB-lite"/>
    </source>
</evidence>